<evidence type="ECO:0000313" key="1">
    <source>
        <dbReference type="EMBL" id="KAF4719785.1"/>
    </source>
</evidence>
<protein>
    <submittedName>
        <fullName evidence="1">Uncharacterized protein</fullName>
    </submittedName>
</protein>
<dbReference type="AlphaFoldDB" id="A0A7J6RGQ0"/>
<dbReference type="Proteomes" id="UP000553632">
    <property type="component" value="Unassembled WGS sequence"/>
</dbReference>
<dbReference type="EMBL" id="JABANO010025707">
    <property type="protein sequence ID" value="KAF4719785.1"/>
    <property type="molecule type" value="Genomic_DNA"/>
</dbReference>
<sequence length="699" mass="78236">MSSRVDDPSKTDESGKPNMEAEVYLTLWLEGEAITAGPHMVRVLYSEQVEDKLDLATGTGNVMRYIDRPGGGRGEEGKVIYPVLPRQEQEVARKVIATLVDKGELVVEGLSDYRLSFGRLEEHSQRVCAAAAVDGNLNQRRRDCEGQEVAVFIDLPKKGDDETTELRIPRYERAAYSKLEEAHRAVYRKLVQEFVDRGWWVKKSELQSLGGVSSSRRATSDVLIAVRLNGGDLIVADLQKADYRCRLLDRWVLLATAIGEFVSDRVAFGLHFGAGCLQGAVKEIIMTMLELMKGLSEEQILLFILYYMDDTVIQGAEVEGIVRAFACLFAILRILGFVAQCDKLWAVVRPGNEEQFGQYCKEYGVVVPLSTEGTLLGVGVRLERRKMLLDCRLAQRWSTVTEFLDSTTWMKSSTFACAGVLAHDSVQGHPTLRLIGDVLRAIVGKTFSSWTWDRPFTIDNFVDGVKTAFEEIGKWISEKKPAQECANGMQIGRVLQEHLDEPLKVATVIDDIISRIGEIPSYPDELEDRLCDIPDEVSSEYRKHTGSPSLADELSLRSYDVNAALNTWKALRFAFTWWKQCTGDLPTAELQYPDTYLEEDKASFARSLQMGWAEGMDAKALRPLACIRIDDAGMARYLVNSAKLAAKYAQLVDPLALLMDPPAGRTMYQRSAWPSSVYSFAVHTGSCGMRVEMRVLKEQ</sequence>
<accession>A0A7J6RGQ0</accession>
<gene>
    <name evidence="1" type="ORF">FOZ63_015803</name>
</gene>
<organism evidence="1 2">
    <name type="scientific">Perkinsus olseni</name>
    <name type="common">Perkinsus atlanticus</name>
    <dbReference type="NCBI Taxonomy" id="32597"/>
    <lineage>
        <taxon>Eukaryota</taxon>
        <taxon>Sar</taxon>
        <taxon>Alveolata</taxon>
        <taxon>Perkinsozoa</taxon>
        <taxon>Perkinsea</taxon>
        <taxon>Perkinsida</taxon>
        <taxon>Perkinsidae</taxon>
        <taxon>Perkinsus</taxon>
    </lineage>
</organism>
<proteinExistence type="predicted"/>
<comment type="caution">
    <text evidence="1">The sequence shown here is derived from an EMBL/GenBank/DDBJ whole genome shotgun (WGS) entry which is preliminary data.</text>
</comment>
<name>A0A7J6RGQ0_PEROL</name>
<evidence type="ECO:0000313" key="2">
    <source>
        <dbReference type="Proteomes" id="UP000553632"/>
    </source>
</evidence>
<keyword evidence="2" id="KW-1185">Reference proteome</keyword>
<reference evidence="1 2" key="1">
    <citation type="submission" date="2020-04" db="EMBL/GenBank/DDBJ databases">
        <title>Perkinsus olseni comparative genomics.</title>
        <authorList>
            <person name="Bogema D.R."/>
        </authorList>
    </citation>
    <scope>NUCLEOTIDE SEQUENCE [LARGE SCALE GENOMIC DNA]</scope>
    <source>
        <strain evidence="1 2">ATCC PRA-207</strain>
    </source>
</reference>